<organism evidence="1 2">
    <name type="scientific">Friedmanniomyces simplex</name>
    <dbReference type="NCBI Taxonomy" id="329884"/>
    <lineage>
        <taxon>Eukaryota</taxon>
        <taxon>Fungi</taxon>
        <taxon>Dikarya</taxon>
        <taxon>Ascomycota</taxon>
        <taxon>Pezizomycotina</taxon>
        <taxon>Dothideomycetes</taxon>
        <taxon>Dothideomycetidae</taxon>
        <taxon>Mycosphaerellales</taxon>
        <taxon>Teratosphaeriaceae</taxon>
        <taxon>Friedmanniomyces</taxon>
    </lineage>
</organism>
<comment type="caution">
    <text evidence="1">The sequence shown here is derived from an EMBL/GenBank/DDBJ whole genome shotgun (WGS) entry which is preliminary data.</text>
</comment>
<dbReference type="AlphaFoldDB" id="A0A4V5NHB2"/>
<evidence type="ECO:0000313" key="2">
    <source>
        <dbReference type="Proteomes" id="UP000309340"/>
    </source>
</evidence>
<name>A0A4V5NHB2_9PEZI</name>
<dbReference type="EMBL" id="NAJQ01000116">
    <property type="protein sequence ID" value="TKA78289.1"/>
    <property type="molecule type" value="Genomic_DNA"/>
</dbReference>
<sequence length="154" mass="16763">MSDLLETLQCYGYTPEAQNKIACAFTAAVDLREQDGEWDNEIHDVHGNMGMTMFLGLCHIFEHFHDDLAVVILKARDAHRRFRDLELSEYSNAAVETGITNHALGSKELRRAEEEAASKAAAQAVLALGGPFGGNDQRALQIGLGGSDDVFGGQ</sequence>
<gene>
    <name evidence="1" type="ORF">B0A55_04747</name>
</gene>
<keyword evidence="2" id="KW-1185">Reference proteome</keyword>
<dbReference type="Proteomes" id="UP000309340">
    <property type="component" value="Unassembled WGS sequence"/>
</dbReference>
<reference evidence="1 2" key="1">
    <citation type="submission" date="2017-03" db="EMBL/GenBank/DDBJ databases">
        <title>Genomes of endolithic fungi from Antarctica.</title>
        <authorList>
            <person name="Coleine C."/>
            <person name="Masonjones S."/>
            <person name="Stajich J.E."/>
        </authorList>
    </citation>
    <scope>NUCLEOTIDE SEQUENCE [LARGE SCALE GENOMIC DNA]</scope>
    <source>
        <strain evidence="1 2">CCFEE 5184</strain>
    </source>
</reference>
<accession>A0A4V5NHB2</accession>
<evidence type="ECO:0000313" key="1">
    <source>
        <dbReference type="EMBL" id="TKA78289.1"/>
    </source>
</evidence>
<proteinExistence type="predicted"/>
<protein>
    <submittedName>
        <fullName evidence="1">Uncharacterized protein</fullName>
    </submittedName>
</protein>